<name>A0AA38U467_9AGAR</name>
<comment type="caution">
    <text evidence="2">The sequence shown here is derived from an EMBL/GenBank/DDBJ whole genome shotgun (WGS) entry which is preliminary data.</text>
</comment>
<dbReference type="InterPro" id="IPR040521">
    <property type="entry name" value="KDZ"/>
</dbReference>
<evidence type="ECO:0000313" key="2">
    <source>
        <dbReference type="EMBL" id="KAJ3831300.1"/>
    </source>
</evidence>
<reference evidence="2" key="1">
    <citation type="submission" date="2022-08" db="EMBL/GenBank/DDBJ databases">
        <authorList>
            <consortium name="DOE Joint Genome Institute"/>
            <person name="Min B."/>
            <person name="Riley R."/>
            <person name="Sierra-Patev S."/>
            <person name="Naranjo-Ortiz M."/>
            <person name="Looney B."/>
            <person name="Konkel Z."/>
            <person name="Slot J.C."/>
            <person name="Sakamoto Y."/>
            <person name="Steenwyk J.L."/>
            <person name="Rokas A."/>
            <person name="Carro J."/>
            <person name="Camarero S."/>
            <person name="Ferreira P."/>
            <person name="Molpeceres G."/>
            <person name="Ruiz-Duenas F.J."/>
            <person name="Serrano A."/>
            <person name="Henrissat B."/>
            <person name="Drula E."/>
            <person name="Hughes K.W."/>
            <person name="Mata J.L."/>
            <person name="Ishikawa N.K."/>
            <person name="Vargas-Isla R."/>
            <person name="Ushijima S."/>
            <person name="Smith C.A."/>
            <person name="Ahrendt S."/>
            <person name="Andreopoulos W."/>
            <person name="He G."/>
            <person name="Labutti K."/>
            <person name="Lipzen A."/>
            <person name="Ng V."/>
            <person name="Sandor L."/>
            <person name="Barry K."/>
            <person name="Martinez A.T."/>
            <person name="Xiao Y."/>
            <person name="Gibbons J.G."/>
            <person name="Terashima K."/>
            <person name="Hibbett D.S."/>
            <person name="Grigoriev I.V."/>
        </authorList>
    </citation>
    <scope>NUCLEOTIDE SEQUENCE</scope>
    <source>
        <strain evidence="2">TFB9207</strain>
    </source>
</reference>
<protein>
    <recommendedName>
        <fullName evidence="4">CxC1-like cysteine cluster associated with KDZ transposases domain-containing protein</fullName>
    </recommendedName>
</protein>
<dbReference type="PANTHER" id="PTHR33096:SF1">
    <property type="entry name" value="CXC1-LIKE CYSTEINE CLUSTER ASSOCIATED WITH KDZ TRANSPOSASES DOMAIN-CONTAINING PROTEIN"/>
    <property type="match status" value="1"/>
</dbReference>
<evidence type="ECO:0000313" key="3">
    <source>
        <dbReference type="Proteomes" id="UP001163846"/>
    </source>
</evidence>
<proteinExistence type="predicted"/>
<dbReference type="EMBL" id="MU807599">
    <property type="protein sequence ID" value="KAJ3831300.1"/>
    <property type="molecule type" value="Genomic_DNA"/>
</dbReference>
<feature type="non-terminal residue" evidence="2">
    <location>
        <position position="526"/>
    </location>
</feature>
<accession>A0AA38U467</accession>
<keyword evidence="3" id="KW-1185">Reference proteome</keyword>
<gene>
    <name evidence="2" type="ORF">F5878DRAFT_517426</name>
</gene>
<evidence type="ECO:0000256" key="1">
    <source>
        <dbReference type="SAM" id="Coils"/>
    </source>
</evidence>
<feature type="coiled-coil region" evidence="1">
    <location>
        <begin position="445"/>
        <end position="472"/>
    </location>
</feature>
<dbReference type="Proteomes" id="UP001163846">
    <property type="component" value="Unassembled WGS sequence"/>
</dbReference>
<feature type="coiled-coil region" evidence="1">
    <location>
        <begin position="242"/>
        <end position="269"/>
    </location>
</feature>
<keyword evidence="1" id="KW-0175">Coiled coil</keyword>
<organism evidence="2 3">
    <name type="scientific">Lentinula raphanica</name>
    <dbReference type="NCBI Taxonomy" id="153919"/>
    <lineage>
        <taxon>Eukaryota</taxon>
        <taxon>Fungi</taxon>
        <taxon>Dikarya</taxon>
        <taxon>Basidiomycota</taxon>
        <taxon>Agaricomycotina</taxon>
        <taxon>Agaricomycetes</taxon>
        <taxon>Agaricomycetidae</taxon>
        <taxon>Agaricales</taxon>
        <taxon>Marasmiineae</taxon>
        <taxon>Omphalotaceae</taxon>
        <taxon>Lentinula</taxon>
    </lineage>
</organism>
<dbReference type="PANTHER" id="PTHR33096">
    <property type="entry name" value="CXC2 DOMAIN-CONTAINING PROTEIN"/>
    <property type="match status" value="1"/>
</dbReference>
<dbReference type="AlphaFoldDB" id="A0AA38U467"/>
<dbReference type="Pfam" id="PF18758">
    <property type="entry name" value="KDZ"/>
    <property type="match status" value="1"/>
</dbReference>
<sequence>PTDGGPASLQQCTDNWKAAAADTQKRMWDVFDESGYFVSACRHGFILWVADMIRSGELAKYPLAMVAKALEILSPRWLMAYDIGCSFDGTIRSSSLGPEYEKQDCRTCVNSFHGYSHNAACQQKHHPLNIPGLGLEDLETLERFFSSSNQLASVTRYMSAYRRRVFIDMFLQQWDREKYQNLATMLFNNYVQALDILENEEPAFKNDLLVLGLTETDIDNYLVDEAKHIDLLGSETREDLYAIEYVELLQRYREINRQLENASSEFRLQIPEDYQFMSPDNSYAANLSEGRRTETQHRYLREQWNALHLECVKMETAMGIRRWEITDPEYIEAVKLINTRKYQRALEKLHKLVIQRLFELHKMNLSNTGYKMRTHISHALQRRSKAIQNAVKAYNTAALALNPPRDMLDWSKVSHYAFLDQFNILRDTRHSVFDQPWAKPINRSLMKQRRRIERAREEVVRLNVEIRRLHTAILNEGKKFDDTLQRLQGTAIHGPIANFIQRRNTVNSLLLSRIQQIYSLPGFSGN</sequence>
<evidence type="ECO:0008006" key="4">
    <source>
        <dbReference type="Google" id="ProtNLM"/>
    </source>
</evidence>
<feature type="non-terminal residue" evidence="2">
    <location>
        <position position="1"/>
    </location>
</feature>